<keyword evidence="3" id="KW-1185">Reference proteome</keyword>
<dbReference type="Proteomes" id="UP001327560">
    <property type="component" value="Chromosome 6"/>
</dbReference>
<feature type="transmembrane region" description="Helical" evidence="1">
    <location>
        <begin position="40"/>
        <end position="57"/>
    </location>
</feature>
<feature type="transmembrane region" description="Helical" evidence="1">
    <location>
        <begin position="114"/>
        <end position="135"/>
    </location>
</feature>
<keyword evidence="1" id="KW-0812">Transmembrane</keyword>
<dbReference type="PANTHER" id="PTHR36363:SF1">
    <property type="entry name" value="OS04G0687200 PROTEIN"/>
    <property type="match status" value="1"/>
</dbReference>
<protein>
    <submittedName>
        <fullName evidence="2">Uncharacterized protein</fullName>
    </submittedName>
</protein>
<organism evidence="2 3">
    <name type="scientific">Canna indica</name>
    <name type="common">Indian-shot</name>
    <dbReference type="NCBI Taxonomy" id="4628"/>
    <lineage>
        <taxon>Eukaryota</taxon>
        <taxon>Viridiplantae</taxon>
        <taxon>Streptophyta</taxon>
        <taxon>Embryophyta</taxon>
        <taxon>Tracheophyta</taxon>
        <taxon>Spermatophyta</taxon>
        <taxon>Magnoliopsida</taxon>
        <taxon>Liliopsida</taxon>
        <taxon>Zingiberales</taxon>
        <taxon>Cannaceae</taxon>
        <taxon>Canna</taxon>
    </lineage>
</organism>
<keyword evidence="1" id="KW-1133">Transmembrane helix</keyword>
<dbReference type="AlphaFoldDB" id="A0AAQ3KMU2"/>
<gene>
    <name evidence="2" type="ORF">Cni_G19234</name>
</gene>
<evidence type="ECO:0000313" key="3">
    <source>
        <dbReference type="Proteomes" id="UP001327560"/>
    </source>
</evidence>
<keyword evidence="1" id="KW-0472">Membrane</keyword>
<sequence length="179" mass="20335">MLRRQQVWDGISAHDSPTFSSSLIHSRNKSSRLKLRKTRLGSLFFLFLAMVLAAQLGSPPDRLRCRHCWAPIGLLSLGHLAFYAAAAQTLWCIHSLKYQLRCHKLTLVVATDRLKLLLIYCSMAAVEDTALLPGVVEINYQKPPESYLGKFRRSWALHFGILMCTFVFMVSTTVVVLWL</sequence>
<evidence type="ECO:0000313" key="2">
    <source>
        <dbReference type="EMBL" id="WOL10477.1"/>
    </source>
</evidence>
<dbReference type="EMBL" id="CP136895">
    <property type="protein sequence ID" value="WOL10477.1"/>
    <property type="molecule type" value="Genomic_DNA"/>
</dbReference>
<reference evidence="2 3" key="1">
    <citation type="submission" date="2023-10" db="EMBL/GenBank/DDBJ databases">
        <title>Chromosome-scale genome assembly provides insights into flower coloration mechanisms of Canna indica.</title>
        <authorList>
            <person name="Li C."/>
        </authorList>
    </citation>
    <scope>NUCLEOTIDE SEQUENCE [LARGE SCALE GENOMIC DNA]</scope>
    <source>
        <tissue evidence="2">Flower</tissue>
    </source>
</reference>
<dbReference type="PANTHER" id="PTHR36363">
    <property type="entry name" value="OS04G0687200 PROTEIN"/>
    <property type="match status" value="1"/>
</dbReference>
<feature type="transmembrane region" description="Helical" evidence="1">
    <location>
        <begin position="155"/>
        <end position="178"/>
    </location>
</feature>
<feature type="transmembrane region" description="Helical" evidence="1">
    <location>
        <begin position="69"/>
        <end position="93"/>
    </location>
</feature>
<accession>A0AAQ3KMU2</accession>
<proteinExistence type="predicted"/>
<name>A0AAQ3KMU2_9LILI</name>
<evidence type="ECO:0000256" key="1">
    <source>
        <dbReference type="SAM" id="Phobius"/>
    </source>
</evidence>